<dbReference type="WBParaSite" id="ALUE_0001833901-mRNA-1">
    <property type="protein sequence ID" value="ALUE_0001833901-mRNA-1"/>
    <property type="gene ID" value="ALUE_0001833901"/>
</dbReference>
<keyword evidence="2" id="KW-1185">Reference proteome</keyword>
<feature type="compositionally biased region" description="Polar residues" evidence="1">
    <location>
        <begin position="251"/>
        <end position="267"/>
    </location>
</feature>
<evidence type="ECO:0000313" key="3">
    <source>
        <dbReference type="WBParaSite" id="ALUE_0001833901-mRNA-1"/>
    </source>
</evidence>
<feature type="compositionally biased region" description="Polar residues" evidence="1">
    <location>
        <begin position="414"/>
        <end position="426"/>
    </location>
</feature>
<feature type="compositionally biased region" description="Basic and acidic residues" evidence="1">
    <location>
        <begin position="284"/>
        <end position="293"/>
    </location>
</feature>
<feature type="region of interest" description="Disordered" evidence="1">
    <location>
        <begin position="436"/>
        <end position="455"/>
    </location>
</feature>
<name>A0A0M3IIG9_ASCLU</name>
<feature type="compositionally biased region" description="Polar residues" evidence="1">
    <location>
        <begin position="307"/>
        <end position="337"/>
    </location>
</feature>
<feature type="compositionally biased region" description="Polar residues" evidence="1">
    <location>
        <begin position="762"/>
        <end position="782"/>
    </location>
</feature>
<feature type="compositionally biased region" description="Polar residues" evidence="1">
    <location>
        <begin position="384"/>
        <end position="397"/>
    </location>
</feature>
<accession>A0A0M3IIG9</accession>
<dbReference type="Proteomes" id="UP000036681">
    <property type="component" value="Unplaced"/>
</dbReference>
<feature type="region of interest" description="Disordered" evidence="1">
    <location>
        <begin position="762"/>
        <end position="792"/>
    </location>
</feature>
<protein>
    <submittedName>
        <fullName evidence="3">ETS domain-containing protein</fullName>
    </submittedName>
</protein>
<organism evidence="2 3">
    <name type="scientific">Ascaris lumbricoides</name>
    <name type="common">Giant roundworm</name>
    <dbReference type="NCBI Taxonomy" id="6252"/>
    <lineage>
        <taxon>Eukaryota</taxon>
        <taxon>Metazoa</taxon>
        <taxon>Ecdysozoa</taxon>
        <taxon>Nematoda</taxon>
        <taxon>Chromadorea</taxon>
        <taxon>Rhabditida</taxon>
        <taxon>Spirurina</taxon>
        <taxon>Ascaridomorpha</taxon>
        <taxon>Ascaridoidea</taxon>
        <taxon>Ascarididae</taxon>
        <taxon>Ascaris</taxon>
    </lineage>
</organism>
<reference evidence="3" key="1">
    <citation type="submission" date="2017-02" db="UniProtKB">
        <authorList>
            <consortium name="WormBaseParasite"/>
        </authorList>
    </citation>
    <scope>IDENTIFICATION</scope>
</reference>
<dbReference type="AlphaFoldDB" id="A0A0M3IIG9"/>
<evidence type="ECO:0000256" key="1">
    <source>
        <dbReference type="SAM" id="MobiDB-lite"/>
    </source>
</evidence>
<proteinExistence type="predicted"/>
<feature type="region of interest" description="Disordered" evidence="1">
    <location>
        <begin position="242"/>
        <end position="427"/>
    </location>
</feature>
<feature type="compositionally biased region" description="Polar residues" evidence="1">
    <location>
        <begin position="346"/>
        <end position="362"/>
    </location>
</feature>
<evidence type="ECO:0000313" key="2">
    <source>
        <dbReference type="Proteomes" id="UP000036681"/>
    </source>
</evidence>
<sequence>MDIHNVHIDEHHATDIVDQVKSEICERHIFHNYPAQQHINAVRQHPPTNPLMHYSSQRNISSHYHRPNEEHLTNDPHRTTRSIDNTVSLPYPSQSHANEMILNRKLYSNNSTYSSLSNNILNNRPTTATTTFGTNANYTHRMMLNVGTNLLQPAGFITRQDRDSMMFDAYMNDERQQLSATSDSPLNMRYDIEMSTSGYESAQSAAHSFHRNSNIYPSSTTSDSLFNDSRINFENYTGNRNMEHSFVSDPESLNRTIGNHSDSSSAPSCEVSRKQNSRVTDTTTIEKNERTLDENSQNPSVKEDFSSENSTTRSVDSSSNFKGNLQSNPKSPTSSDSVGGDLSKSADVSSTDEQMKASSNEEPLQPCNASESSDISRESDDVNNESTSVQSESSVNASPNDRRSPQQSSSSCSATTNETPASSSTDVVALQPEISSRPLQQSFPQTFSNTRYPYPNGSSGEVLSNVTRPPGSFIRPCITGSHSTATFLHPNGTVIQTNGTFLPSPTGFYRLNDGLTPQMNGTTIGVNNATQICSTSSNSLAMTVNDGITNGCTTRLLTTAEMNAMEVSALNRMMGIVLPKNKGNSNLKREWHNVGWFTSEEEMNAVRKRQKVSKWKSVDQISGLKVFFRCNKWKRTNCNYRMFVMYYAMDRISLNESGEHDHSALYVDGKSRDDDTPPPAAARAVFEATPSSAQQRVLDQLLMNATANASLPTTTAAARAVFEATPSSAQQRVLDQLLMNATANASLPTTSSYVIENVFETGNTSGDGSSQTKSTTPSQNTFDSEENASESAYHLSDGQNIAELLQVAADMDLTFTFNSRRTCEYCFESNAPEMKGRMIVFSDMGGKVAVAERHNGVQRG</sequence>